<name>A0A8J5LTR1_ZINOF</name>
<dbReference type="Proteomes" id="UP000734854">
    <property type="component" value="Unassembled WGS sequence"/>
</dbReference>
<comment type="caution">
    <text evidence="3">The sequence shown here is derived from an EMBL/GenBank/DDBJ whole genome shotgun (WGS) entry which is preliminary data.</text>
</comment>
<gene>
    <name evidence="3" type="ORF">ZIOFF_012170</name>
    <name evidence="2" type="ORF">ZIOFF_016117</name>
</gene>
<dbReference type="AlphaFoldDB" id="A0A8J5LTR1"/>
<feature type="compositionally biased region" description="Basic residues" evidence="1">
    <location>
        <begin position="106"/>
        <end position="116"/>
    </location>
</feature>
<keyword evidence="4" id="KW-1185">Reference proteome</keyword>
<dbReference type="EMBL" id="JACMSC010000004">
    <property type="protein sequence ID" value="KAG6526140.1"/>
    <property type="molecule type" value="Genomic_DNA"/>
</dbReference>
<reference evidence="3 4" key="1">
    <citation type="submission" date="2020-08" db="EMBL/GenBank/DDBJ databases">
        <title>Plant Genome Project.</title>
        <authorList>
            <person name="Zhang R.-G."/>
        </authorList>
    </citation>
    <scope>NUCLEOTIDE SEQUENCE [LARGE SCALE GENOMIC DNA]</scope>
    <source>
        <tissue evidence="3">Rhizome</tissue>
    </source>
</reference>
<protein>
    <submittedName>
        <fullName evidence="3">Uncharacterized protein</fullName>
    </submittedName>
</protein>
<feature type="region of interest" description="Disordered" evidence="1">
    <location>
        <begin position="73"/>
        <end position="138"/>
    </location>
</feature>
<proteinExistence type="predicted"/>
<evidence type="ECO:0000313" key="4">
    <source>
        <dbReference type="Proteomes" id="UP000734854"/>
    </source>
</evidence>
<dbReference type="EMBL" id="JACMSC010000003">
    <property type="protein sequence ID" value="KAG6529953.1"/>
    <property type="molecule type" value="Genomic_DNA"/>
</dbReference>
<evidence type="ECO:0000256" key="1">
    <source>
        <dbReference type="SAM" id="MobiDB-lite"/>
    </source>
</evidence>
<organism evidence="3 4">
    <name type="scientific">Zingiber officinale</name>
    <name type="common">Ginger</name>
    <name type="synonym">Amomum zingiber</name>
    <dbReference type="NCBI Taxonomy" id="94328"/>
    <lineage>
        <taxon>Eukaryota</taxon>
        <taxon>Viridiplantae</taxon>
        <taxon>Streptophyta</taxon>
        <taxon>Embryophyta</taxon>
        <taxon>Tracheophyta</taxon>
        <taxon>Spermatophyta</taxon>
        <taxon>Magnoliopsida</taxon>
        <taxon>Liliopsida</taxon>
        <taxon>Zingiberales</taxon>
        <taxon>Zingiberaceae</taxon>
        <taxon>Zingiber</taxon>
    </lineage>
</organism>
<sequence length="138" mass="15081">MVRNIDLNFPPVESIEYPEPENIYRACQQQVSYVPPSSATNVELTENEVVILSSSGSLPMGLLVPPSFDEASVDPIDEKNTTGVCRELPSKPSPTPVSCSPEKATLPKRKHKKRKLTLAPSPMRQVIPGQSAPSQEDI</sequence>
<evidence type="ECO:0000313" key="3">
    <source>
        <dbReference type="EMBL" id="KAG6529953.1"/>
    </source>
</evidence>
<accession>A0A8J5LTR1</accession>
<evidence type="ECO:0000313" key="2">
    <source>
        <dbReference type="EMBL" id="KAG6526140.1"/>
    </source>
</evidence>